<dbReference type="InterPro" id="IPR036291">
    <property type="entry name" value="NAD(P)-bd_dom_sf"/>
</dbReference>
<dbReference type="InterPro" id="IPR013154">
    <property type="entry name" value="ADH-like_N"/>
</dbReference>
<dbReference type="InterPro" id="IPR020843">
    <property type="entry name" value="ER"/>
</dbReference>
<dbReference type="RefSeq" id="WP_378051890.1">
    <property type="nucleotide sequence ID" value="NZ_JBHMDN010000038.1"/>
</dbReference>
<evidence type="ECO:0000313" key="7">
    <source>
        <dbReference type="Proteomes" id="UP001596378"/>
    </source>
</evidence>
<dbReference type="Pfam" id="PF08240">
    <property type="entry name" value="ADH_N"/>
    <property type="match status" value="1"/>
</dbReference>
<comment type="similarity">
    <text evidence="4">Belongs to the zinc-containing alcohol dehydrogenase family.</text>
</comment>
<evidence type="ECO:0000256" key="2">
    <source>
        <dbReference type="ARBA" id="ARBA00022833"/>
    </source>
</evidence>
<accession>A0ABW2FJ66</accession>
<name>A0ABW2FJ66_9BACL</name>
<dbReference type="SUPFAM" id="SSF51735">
    <property type="entry name" value="NAD(P)-binding Rossmann-fold domains"/>
    <property type="match status" value="1"/>
</dbReference>
<dbReference type="PANTHER" id="PTHR43401:SF2">
    <property type="entry name" value="L-THREONINE 3-DEHYDROGENASE"/>
    <property type="match status" value="1"/>
</dbReference>
<keyword evidence="3" id="KW-0560">Oxidoreductase</keyword>
<dbReference type="InterPro" id="IPR013149">
    <property type="entry name" value="ADH-like_C"/>
</dbReference>
<sequence>MRAARMYGVNDVQLVEVPKPIIGDDELLVKVRSAGICGTDLRMIRGGFAGIGAETPRTLGHEIGGVIAEVGSRVAHYRVGMRVGVAPNMGCGICDRCVRGDQHLCGEYEALGVQMDGGFAEYVRIPAKAVAFGNVVELADRVSFDEAAINEPLSCVYNGILQCPIAAGDDVLIIGAGPIGLMYAQLAKMSGAGRVMVANRSPERLRLCREIDDAFLPLEADTLRERVMELTGGRGADVCVTANSSPETQQTAIELAAMHGKINFFGGLPKDRQVVGLNTNDIHYKQLVVTGSTKANNHHFRKTLQFIGSGILNVEKLITARYPIERAEEAIGHAMSLQGVKTLIVFD</sequence>
<evidence type="ECO:0000259" key="5">
    <source>
        <dbReference type="SMART" id="SM00829"/>
    </source>
</evidence>
<feature type="domain" description="Enoyl reductase (ER)" evidence="5">
    <location>
        <begin position="8"/>
        <end position="344"/>
    </location>
</feature>
<dbReference type="PROSITE" id="PS00059">
    <property type="entry name" value="ADH_ZINC"/>
    <property type="match status" value="1"/>
</dbReference>
<dbReference type="InterPro" id="IPR002328">
    <property type="entry name" value="ADH_Zn_CS"/>
</dbReference>
<proteinExistence type="inferred from homology"/>
<keyword evidence="2 4" id="KW-0862">Zinc</keyword>
<dbReference type="CDD" id="cd08235">
    <property type="entry name" value="iditol_2_DH_like"/>
    <property type="match status" value="1"/>
</dbReference>
<evidence type="ECO:0000256" key="1">
    <source>
        <dbReference type="ARBA" id="ARBA00022723"/>
    </source>
</evidence>
<organism evidence="6 7">
    <name type="scientific">Cohnella cellulosilytica</name>
    <dbReference type="NCBI Taxonomy" id="986710"/>
    <lineage>
        <taxon>Bacteria</taxon>
        <taxon>Bacillati</taxon>
        <taxon>Bacillota</taxon>
        <taxon>Bacilli</taxon>
        <taxon>Bacillales</taxon>
        <taxon>Paenibacillaceae</taxon>
        <taxon>Cohnella</taxon>
    </lineage>
</organism>
<dbReference type="EMBL" id="JBHTAI010000031">
    <property type="protein sequence ID" value="MFC7153203.1"/>
    <property type="molecule type" value="Genomic_DNA"/>
</dbReference>
<comment type="cofactor">
    <cofactor evidence="4">
        <name>Zn(2+)</name>
        <dbReference type="ChEBI" id="CHEBI:29105"/>
    </cofactor>
</comment>
<dbReference type="Proteomes" id="UP001596378">
    <property type="component" value="Unassembled WGS sequence"/>
</dbReference>
<protein>
    <submittedName>
        <fullName evidence="6">Zinc-dependent dehydrogenase</fullName>
    </submittedName>
</protein>
<dbReference type="SUPFAM" id="SSF50129">
    <property type="entry name" value="GroES-like"/>
    <property type="match status" value="1"/>
</dbReference>
<evidence type="ECO:0000256" key="4">
    <source>
        <dbReference type="RuleBase" id="RU361277"/>
    </source>
</evidence>
<comment type="caution">
    <text evidence="6">The sequence shown here is derived from an EMBL/GenBank/DDBJ whole genome shotgun (WGS) entry which is preliminary data.</text>
</comment>
<dbReference type="InterPro" id="IPR050129">
    <property type="entry name" value="Zn_alcohol_dh"/>
</dbReference>
<gene>
    <name evidence="6" type="ORF">ACFQMJ_32170</name>
</gene>
<evidence type="ECO:0000256" key="3">
    <source>
        <dbReference type="ARBA" id="ARBA00023002"/>
    </source>
</evidence>
<dbReference type="Gene3D" id="3.40.50.720">
    <property type="entry name" value="NAD(P)-binding Rossmann-like Domain"/>
    <property type="match status" value="1"/>
</dbReference>
<dbReference type="InterPro" id="IPR011032">
    <property type="entry name" value="GroES-like_sf"/>
</dbReference>
<dbReference type="Gene3D" id="3.90.180.10">
    <property type="entry name" value="Medium-chain alcohol dehydrogenases, catalytic domain"/>
    <property type="match status" value="1"/>
</dbReference>
<dbReference type="SMART" id="SM00829">
    <property type="entry name" value="PKS_ER"/>
    <property type="match status" value="1"/>
</dbReference>
<keyword evidence="7" id="KW-1185">Reference proteome</keyword>
<reference evidence="7" key="1">
    <citation type="journal article" date="2019" name="Int. J. Syst. Evol. Microbiol.">
        <title>The Global Catalogue of Microorganisms (GCM) 10K type strain sequencing project: providing services to taxonomists for standard genome sequencing and annotation.</title>
        <authorList>
            <consortium name="The Broad Institute Genomics Platform"/>
            <consortium name="The Broad Institute Genome Sequencing Center for Infectious Disease"/>
            <person name="Wu L."/>
            <person name="Ma J."/>
        </authorList>
    </citation>
    <scope>NUCLEOTIDE SEQUENCE [LARGE SCALE GENOMIC DNA]</scope>
    <source>
        <strain evidence="7">KCTC 12907</strain>
    </source>
</reference>
<dbReference type="PANTHER" id="PTHR43401">
    <property type="entry name" value="L-THREONINE 3-DEHYDROGENASE"/>
    <property type="match status" value="1"/>
</dbReference>
<evidence type="ECO:0000313" key="6">
    <source>
        <dbReference type="EMBL" id="MFC7153203.1"/>
    </source>
</evidence>
<keyword evidence="1 4" id="KW-0479">Metal-binding</keyword>
<dbReference type="Pfam" id="PF00107">
    <property type="entry name" value="ADH_zinc_N"/>
    <property type="match status" value="1"/>
</dbReference>